<dbReference type="RefSeq" id="WP_135402993.1">
    <property type="nucleotide sequence ID" value="NZ_SRME01000004.1"/>
</dbReference>
<dbReference type="Proteomes" id="UP000297288">
    <property type="component" value="Unassembled WGS sequence"/>
</dbReference>
<evidence type="ECO:0000313" key="1">
    <source>
        <dbReference type="EMBL" id="TGG87502.1"/>
    </source>
</evidence>
<name>A0A4Z0W3N9_9BACT</name>
<reference evidence="1 2" key="1">
    <citation type="submission" date="2019-04" db="EMBL/GenBank/DDBJ databases">
        <title>Draft genome sequence data and analysis of a Fermenting Bacterium, Geotoga petraea strain HO-Geo1, isolated from heavy-oil petroleum reservoir in Russia.</title>
        <authorList>
            <person name="Grouzdev D.S."/>
            <person name="Semenova E.M."/>
            <person name="Sokolova D.S."/>
            <person name="Tourova T.P."/>
            <person name="Poltaraus A.B."/>
            <person name="Nazina T.N."/>
        </authorList>
    </citation>
    <scope>NUCLEOTIDE SEQUENCE [LARGE SCALE GENOMIC DNA]</scope>
    <source>
        <strain evidence="1 2">HO-Geo1</strain>
    </source>
</reference>
<dbReference type="EMBL" id="SRME01000004">
    <property type="protein sequence ID" value="TGG87502.1"/>
    <property type="molecule type" value="Genomic_DNA"/>
</dbReference>
<gene>
    <name evidence="1" type="ORF">E4650_07085</name>
</gene>
<dbReference type="AlphaFoldDB" id="A0A4Z0W3N9"/>
<comment type="caution">
    <text evidence="1">The sequence shown here is derived from an EMBL/GenBank/DDBJ whole genome shotgun (WGS) entry which is preliminary data.</text>
</comment>
<dbReference type="Pfam" id="PF12675">
    <property type="entry name" value="DUF3795"/>
    <property type="match status" value="1"/>
</dbReference>
<proteinExistence type="predicted"/>
<dbReference type="OrthoDB" id="9803966at2"/>
<evidence type="ECO:0000313" key="2">
    <source>
        <dbReference type="Proteomes" id="UP000297288"/>
    </source>
</evidence>
<dbReference type="InterPro" id="IPR024227">
    <property type="entry name" value="DUF3795"/>
</dbReference>
<sequence length="123" mass="14340">MEKYEKLSLCGLYCGGCKNYKENYNCMGCRNEKELVNDCPTRACCIDKGLLHCGLCEDFPCSILNDFYNDGMKHHQLAYKNMLRIKEIGLEKWILEQEEKHICKCGKKKLWFATKCTDENCSM</sequence>
<accession>A0A4Z0W3N9</accession>
<protein>
    <submittedName>
        <fullName evidence="1">DUF3795 domain-containing protein</fullName>
    </submittedName>
</protein>
<organism evidence="1 2">
    <name type="scientific">Geotoga petraea</name>
    <dbReference type="NCBI Taxonomy" id="28234"/>
    <lineage>
        <taxon>Bacteria</taxon>
        <taxon>Thermotogati</taxon>
        <taxon>Thermotogota</taxon>
        <taxon>Thermotogae</taxon>
        <taxon>Petrotogales</taxon>
        <taxon>Petrotogaceae</taxon>
        <taxon>Geotoga</taxon>
    </lineage>
</organism>